<reference evidence="2 3" key="1">
    <citation type="submission" date="2013-04" db="EMBL/GenBank/DDBJ databases">
        <title>Hyphomonas sp. T24B3 Genome Sequencing.</title>
        <authorList>
            <person name="Lai Q."/>
            <person name="Shao Z."/>
        </authorList>
    </citation>
    <scope>NUCLEOTIDE SEQUENCE [LARGE SCALE GENOMIC DNA]</scope>
    <source>
        <strain evidence="2 3">T24B3</strain>
    </source>
</reference>
<dbReference type="EMBL" id="AWFB01000009">
    <property type="protein sequence ID" value="RAN34692.1"/>
    <property type="molecule type" value="Genomic_DNA"/>
</dbReference>
<dbReference type="eggNOG" id="COG0845">
    <property type="taxonomic scope" value="Bacteria"/>
</dbReference>
<dbReference type="STRING" id="1280941.HY2_09985"/>
<accession>A0A062U5V6</accession>
<dbReference type="Gene3D" id="1.10.287.470">
    <property type="entry name" value="Helix hairpin bin"/>
    <property type="match status" value="1"/>
</dbReference>
<dbReference type="PANTHER" id="PTHR30469">
    <property type="entry name" value="MULTIDRUG RESISTANCE PROTEIN MDTA"/>
    <property type="match status" value="1"/>
</dbReference>
<dbReference type="GO" id="GO:0015562">
    <property type="term" value="F:efflux transmembrane transporter activity"/>
    <property type="evidence" value="ECO:0007669"/>
    <property type="project" value="TreeGrafter"/>
</dbReference>
<evidence type="ECO:0000313" key="3">
    <source>
        <dbReference type="Proteomes" id="UP000249123"/>
    </source>
</evidence>
<dbReference type="InterPro" id="IPR006143">
    <property type="entry name" value="RND_pump_MFP"/>
</dbReference>
<dbReference type="AlphaFoldDB" id="A0A062U5V6"/>
<proteinExistence type="inferred from homology"/>
<dbReference type="SUPFAM" id="SSF111369">
    <property type="entry name" value="HlyD-like secretion proteins"/>
    <property type="match status" value="1"/>
</dbReference>
<comment type="caution">
    <text evidence="2">The sequence shown here is derived from an EMBL/GenBank/DDBJ whole genome shotgun (WGS) entry which is preliminary data.</text>
</comment>
<protein>
    <submittedName>
        <fullName evidence="2">Uncharacterized protein</fullName>
    </submittedName>
</protein>
<accession>A0A328JVG9</accession>
<organism evidence="2 3">
    <name type="scientific">Hyphomonas pacifica</name>
    <dbReference type="NCBI Taxonomy" id="1280941"/>
    <lineage>
        <taxon>Bacteria</taxon>
        <taxon>Pseudomonadati</taxon>
        <taxon>Pseudomonadota</taxon>
        <taxon>Alphaproteobacteria</taxon>
        <taxon>Hyphomonadales</taxon>
        <taxon>Hyphomonadaceae</taxon>
        <taxon>Hyphomonas</taxon>
    </lineage>
</organism>
<keyword evidence="3" id="KW-1185">Reference proteome</keyword>
<dbReference type="NCBIfam" id="TIGR01730">
    <property type="entry name" value="RND_mfp"/>
    <property type="match status" value="1"/>
</dbReference>
<dbReference type="OrthoDB" id="7914255at2"/>
<evidence type="ECO:0000256" key="1">
    <source>
        <dbReference type="ARBA" id="ARBA00009477"/>
    </source>
</evidence>
<dbReference type="RefSeq" id="WP_034825004.1">
    <property type="nucleotide sequence ID" value="NZ_AWFA01000009.1"/>
</dbReference>
<comment type="similarity">
    <text evidence="1">Belongs to the membrane fusion protein (MFP) (TC 8.A.1) family.</text>
</comment>
<dbReference type="Proteomes" id="UP000249123">
    <property type="component" value="Unassembled WGS sequence"/>
</dbReference>
<dbReference type="Gene3D" id="2.40.420.20">
    <property type="match status" value="1"/>
</dbReference>
<dbReference type="Gene3D" id="2.40.50.100">
    <property type="match status" value="1"/>
</dbReference>
<sequence length="327" mass="34910">MAVTKAFLTATALTLLSGMAAGQTLEVETSTVMDYRPVVARIEAGDTATARSRLQGVVSRLTIDEGDVVSASQVVAVVTDGTLAPQLAALSSRIQGLEAQIRQAEEDLARNEALFKEGFFPKARLDEQRTGLDVLKRTLSSAQSERRALSARQAEGQIRAPADSRVTEVNVVEGSIVSPGEVIASFSTLDGIVRLSLPERHAAQMAEGETVTLRLPARGGDLQTATIVKVYPELRNGEVIADATVPGGLKALVGERVDVLAPVGERRAIRVPKEYISTRYGVDFVRVLVGDRFVEAPVALAAPLADTDGQYEILSGLRPGDRIEKPE</sequence>
<dbReference type="Gene3D" id="2.40.30.170">
    <property type="match status" value="1"/>
</dbReference>
<name>A0A062U5V6_9PROT</name>
<dbReference type="PANTHER" id="PTHR30469:SF15">
    <property type="entry name" value="HLYD FAMILY OF SECRETION PROTEINS"/>
    <property type="match status" value="1"/>
</dbReference>
<evidence type="ECO:0000313" key="2">
    <source>
        <dbReference type="EMBL" id="RAN34692.1"/>
    </source>
</evidence>
<gene>
    <name evidence="2" type="ORF">HY3_10305</name>
</gene>
<dbReference type="GO" id="GO:1990281">
    <property type="term" value="C:efflux pump complex"/>
    <property type="evidence" value="ECO:0007669"/>
    <property type="project" value="TreeGrafter"/>
</dbReference>